<feature type="transmembrane region" description="Helical" evidence="21">
    <location>
        <begin position="6"/>
        <end position="26"/>
    </location>
</feature>
<dbReference type="InterPro" id="IPR004358">
    <property type="entry name" value="Sig_transdc_His_kin-like_C"/>
</dbReference>
<dbReference type="Gene3D" id="1.10.287.130">
    <property type="match status" value="1"/>
</dbReference>
<dbReference type="SMART" id="SM00387">
    <property type="entry name" value="HATPase_c"/>
    <property type="match status" value="1"/>
</dbReference>
<evidence type="ECO:0000256" key="16">
    <source>
        <dbReference type="ARBA" id="ARBA00023016"/>
    </source>
</evidence>
<dbReference type="CDD" id="cd06225">
    <property type="entry name" value="HAMP"/>
    <property type="match status" value="1"/>
</dbReference>
<evidence type="ECO:0000256" key="18">
    <source>
        <dbReference type="ARBA" id="ARBA00023211"/>
    </source>
</evidence>
<dbReference type="Pfam" id="PF00672">
    <property type="entry name" value="HAMP"/>
    <property type="match status" value="1"/>
</dbReference>
<evidence type="ECO:0000256" key="19">
    <source>
        <dbReference type="ARBA" id="ARBA00040454"/>
    </source>
</evidence>
<dbReference type="InterPro" id="IPR003594">
    <property type="entry name" value="HATPase_dom"/>
</dbReference>
<dbReference type="Gene3D" id="3.30.565.10">
    <property type="entry name" value="Histidine kinase-like ATPase, C-terminal domain"/>
    <property type="match status" value="1"/>
</dbReference>
<evidence type="ECO:0000256" key="17">
    <source>
        <dbReference type="ARBA" id="ARBA00023026"/>
    </source>
</evidence>
<keyword evidence="14" id="KW-0904">Protein phosphatase</keyword>
<evidence type="ECO:0000256" key="10">
    <source>
        <dbReference type="ARBA" id="ARBA00022777"/>
    </source>
</evidence>
<evidence type="ECO:0000256" key="5">
    <source>
        <dbReference type="ARBA" id="ARBA00012438"/>
    </source>
</evidence>
<sequence length="359" mass="37716">MIGTAFALAVATLVAGVVLAFALRLLPTVRLQVTGLALVAVGLPLGVVLASGWVMFHMGDDVKILAVSSAAALSAIVAGLMLARFIVSPIDRLRETSAQIASGDLGVRASEAGPAELAELGRSFNSMAGSLEELFDARRQLVAWASHDLRTPLTAMQASLEALEDGLVDPKEYVPALHAQVRLLSGIVDDLFELARIDAGVLAIVTQNVVLDELVSGCLEGLAPEAASRGVRLGAELGQTLPPVECAPEKIERVLYNLLTNALRHTPPDGSVVVTAKADGDRVEIAVEDTGEGIAPERAERIFDRFWKADASRRPGGSGLGLAIARGLIDAHGGRIWAEARREGGTRVVFTLPVAQARP</sequence>
<keyword evidence="13" id="KW-0460">Magnesium</keyword>
<evidence type="ECO:0000256" key="3">
    <source>
        <dbReference type="ARBA" id="ARBA00001946"/>
    </source>
</evidence>
<keyword evidence="8" id="KW-0808">Transferase</keyword>
<protein>
    <recommendedName>
        <fullName evidence="19">Signal transduction histidine-protein kinase/phosphatase MprB</fullName>
        <ecNumber evidence="5">2.7.13.3</ecNumber>
    </recommendedName>
    <alternativeName>
        <fullName evidence="20">Mycobacterial persistence regulator B</fullName>
    </alternativeName>
</protein>
<dbReference type="PRINTS" id="PR00344">
    <property type="entry name" value="BCTRLSENSOR"/>
</dbReference>
<dbReference type="AlphaFoldDB" id="A0A6J6NGH7"/>
<evidence type="ECO:0000256" key="14">
    <source>
        <dbReference type="ARBA" id="ARBA00022912"/>
    </source>
</evidence>
<dbReference type="GO" id="GO:0005524">
    <property type="term" value="F:ATP binding"/>
    <property type="evidence" value="ECO:0007669"/>
    <property type="project" value="UniProtKB-KW"/>
</dbReference>
<dbReference type="PANTHER" id="PTHR44936:SF9">
    <property type="entry name" value="SENSOR PROTEIN CREC"/>
    <property type="match status" value="1"/>
</dbReference>
<dbReference type="InterPro" id="IPR036097">
    <property type="entry name" value="HisK_dim/P_sf"/>
</dbReference>
<evidence type="ECO:0000313" key="24">
    <source>
        <dbReference type="EMBL" id="CAB4685352.1"/>
    </source>
</evidence>
<dbReference type="Gene3D" id="6.10.340.10">
    <property type="match status" value="1"/>
</dbReference>
<evidence type="ECO:0000256" key="13">
    <source>
        <dbReference type="ARBA" id="ARBA00022842"/>
    </source>
</evidence>
<evidence type="ECO:0000256" key="2">
    <source>
        <dbReference type="ARBA" id="ARBA00001936"/>
    </source>
</evidence>
<evidence type="ECO:0000256" key="21">
    <source>
        <dbReference type="SAM" id="Phobius"/>
    </source>
</evidence>
<evidence type="ECO:0000256" key="15">
    <source>
        <dbReference type="ARBA" id="ARBA00023012"/>
    </source>
</evidence>
<gene>
    <name evidence="24" type="ORF">UFOPK2399_00247</name>
</gene>
<keyword evidence="21" id="KW-1133">Transmembrane helix</keyword>
<dbReference type="SMART" id="SM00304">
    <property type="entry name" value="HAMP"/>
    <property type="match status" value="1"/>
</dbReference>
<evidence type="ECO:0000256" key="12">
    <source>
        <dbReference type="ARBA" id="ARBA00022840"/>
    </source>
</evidence>
<keyword evidence="6" id="KW-1003">Cell membrane</keyword>
<comment type="cofactor">
    <cofactor evidence="3">
        <name>Mg(2+)</name>
        <dbReference type="ChEBI" id="CHEBI:18420"/>
    </cofactor>
</comment>
<feature type="domain" description="HAMP" evidence="23">
    <location>
        <begin position="84"/>
        <end position="136"/>
    </location>
</feature>
<keyword evidence="16" id="KW-0346">Stress response</keyword>
<dbReference type="PROSITE" id="PS50109">
    <property type="entry name" value="HIS_KIN"/>
    <property type="match status" value="1"/>
</dbReference>
<evidence type="ECO:0000256" key="8">
    <source>
        <dbReference type="ARBA" id="ARBA00022679"/>
    </source>
</evidence>
<evidence type="ECO:0000259" key="22">
    <source>
        <dbReference type="PROSITE" id="PS50109"/>
    </source>
</evidence>
<feature type="domain" description="Histidine kinase" evidence="22">
    <location>
        <begin position="144"/>
        <end position="356"/>
    </location>
</feature>
<dbReference type="InterPro" id="IPR005467">
    <property type="entry name" value="His_kinase_dom"/>
</dbReference>
<dbReference type="PANTHER" id="PTHR44936">
    <property type="entry name" value="SENSOR PROTEIN CREC"/>
    <property type="match status" value="1"/>
</dbReference>
<dbReference type="GO" id="GO:0004721">
    <property type="term" value="F:phosphoprotein phosphatase activity"/>
    <property type="evidence" value="ECO:0007669"/>
    <property type="project" value="UniProtKB-KW"/>
</dbReference>
<evidence type="ECO:0000256" key="7">
    <source>
        <dbReference type="ARBA" id="ARBA00022553"/>
    </source>
</evidence>
<keyword evidence="21" id="KW-0812">Transmembrane</keyword>
<dbReference type="Pfam" id="PF02518">
    <property type="entry name" value="HATPase_c"/>
    <property type="match status" value="1"/>
</dbReference>
<keyword evidence="15" id="KW-0902">Two-component regulatory system</keyword>
<dbReference type="SUPFAM" id="SSF158472">
    <property type="entry name" value="HAMP domain-like"/>
    <property type="match status" value="1"/>
</dbReference>
<dbReference type="SMART" id="SM00388">
    <property type="entry name" value="HisKA"/>
    <property type="match status" value="1"/>
</dbReference>
<dbReference type="GO" id="GO:0005886">
    <property type="term" value="C:plasma membrane"/>
    <property type="evidence" value="ECO:0007669"/>
    <property type="project" value="UniProtKB-SubCell"/>
</dbReference>
<dbReference type="InterPro" id="IPR003661">
    <property type="entry name" value="HisK_dim/P_dom"/>
</dbReference>
<keyword evidence="11" id="KW-0378">Hydrolase</keyword>
<keyword evidence="9" id="KW-0547">Nucleotide-binding</keyword>
<evidence type="ECO:0000256" key="11">
    <source>
        <dbReference type="ARBA" id="ARBA00022801"/>
    </source>
</evidence>
<dbReference type="PROSITE" id="PS50885">
    <property type="entry name" value="HAMP"/>
    <property type="match status" value="1"/>
</dbReference>
<evidence type="ECO:0000256" key="4">
    <source>
        <dbReference type="ARBA" id="ARBA00004651"/>
    </source>
</evidence>
<dbReference type="SUPFAM" id="SSF55874">
    <property type="entry name" value="ATPase domain of HSP90 chaperone/DNA topoisomerase II/histidine kinase"/>
    <property type="match status" value="1"/>
</dbReference>
<organism evidence="24">
    <name type="scientific">freshwater metagenome</name>
    <dbReference type="NCBI Taxonomy" id="449393"/>
    <lineage>
        <taxon>unclassified sequences</taxon>
        <taxon>metagenomes</taxon>
        <taxon>ecological metagenomes</taxon>
    </lineage>
</organism>
<keyword evidence="18" id="KW-0464">Manganese</keyword>
<evidence type="ECO:0000259" key="23">
    <source>
        <dbReference type="PROSITE" id="PS50885"/>
    </source>
</evidence>
<accession>A0A6J6NGH7</accession>
<keyword evidence="17" id="KW-0843">Virulence</keyword>
<dbReference type="InterPro" id="IPR003660">
    <property type="entry name" value="HAMP_dom"/>
</dbReference>
<keyword evidence="21" id="KW-0472">Membrane</keyword>
<comment type="subcellular location">
    <subcellularLocation>
        <location evidence="4">Cell membrane</location>
        <topology evidence="4">Multi-pass membrane protein</topology>
    </subcellularLocation>
</comment>
<dbReference type="SUPFAM" id="SSF47384">
    <property type="entry name" value="Homodimeric domain of signal transducing histidine kinase"/>
    <property type="match status" value="1"/>
</dbReference>
<dbReference type="InterPro" id="IPR050980">
    <property type="entry name" value="2C_sensor_his_kinase"/>
</dbReference>
<dbReference type="CDD" id="cd00075">
    <property type="entry name" value="HATPase"/>
    <property type="match status" value="1"/>
</dbReference>
<dbReference type="CDD" id="cd00082">
    <property type="entry name" value="HisKA"/>
    <property type="match status" value="1"/>
</dbReference>
<comment type="catalytic activity">
    <reaction evidence="1">
        <text>ATP + protein L-histidine = ADP + protein N-phospho-L-histidine.</text>
        <dbReference type="EC" id="2.7.13.3"/>
    </reaction>
</comment>
<evidence type="ECO:0000256" key="1">
    <source>
        <dbReference type="ARBA" id="ARBA00000085"/>
    </source>
</evidence>
<name>A0A6J6NGH7_9ZZZZ</name>
<dbReference type="GO" id="GO:0000155">
    <property type="term" value="F:phosphorelay sensor kinase activity"/>
    <property type="evidence" value="ECO:0007669"/>
    <property type="project" value="InterPro"/>
</dbReference>
<dbReference type="Pfam" id="PF00512">
    <property type="entry name" value="HisKA"/>
    <property type="match status" value="1"/>
</dbReference>
<dbReference type="FunFam" id="3.30.565.10:FF:000006">
    <property type="entry name" value="Sensor histidine kinase WalK"/>
    <property type="match status" value="1"/>
</dbReference>
<evidence type="ECO:0000256" key="9">
    <source>
        <dbReference type="ARBA" id="ARBA00022741"/>
    </source>
</evidence>
<feature type="transmembrane region" description="Helical" evidence="21">
    <location>
        <begin position="62"/>
        <end position="87"/>
    </location>
</feature>
<keyword evidence="12" id="KW-0067">ATP-binding</keyword>
<keyword evidence="7" id="KW-0597">Phosphoprotein</keyword>
<proteinExistence type="predicted"/>
<evidence type="ECO:0000256" key="6">
    <source>
        <dbReference type="ARBA" id="ARBA00022475"/>
    </source>
</evidence>
<feature type="transmembrane region" description="Helical" evidence="21">
    <location>
        <begin position="33"/>
        <end position="56"/>
    </location>
</feature>
<evidence type="ECO:0000256" key="20">
    <source>
        <dbReference type="ARBA" id="ARBA00041776"/>
    </source>
</evidence>
<comment type="cofactor">
    <cofactor evidence="2">
        <name>Mn(2+)</name>
        <dbReference type="ChEBI" id="CHEBI:29035"/>
    </cofactor>
</comment>
<dbReference type="InterPro" id="IPR036890">
    <property type="entry name" value="HATPase_C_sf"/>
</dbReference>
<reference evidence="24" key="1">
    <citation type="submission" date="2020-05" db="EMBL/GenBank/DDBJ databases">
        <authorList>
            <person name="Chiriac C."/>
            <person name="Salcher M."/>
            <person name="Ghai R."/>
            <person name="Kavagutti S V."/>
        </authorList>
    </citation>
    <scope>NUCLEOTIDE SEQUENCE</scope>
</reference>
<keyword evidence="10" id="KW-0418">Kinase</keyword>
<dbReference type="EMBL" id="CAEZXP010000001">
    <property type="protein sequence ID" value="CAB4685352.1"/>
    <property type="molecule type" value="Genomic_DNA"/>
</dbReference>
<dbReference type="EC" id="2.7.13.3" evidence="5"/>